<sequence length="408" mass="42767">MKKIKPSLSIGPATMVAAAFIGPGTVITASLAGAQYGYALLWALLFAILASIILQEMAARLGVVTGAGLGENIRQFLRHPLLRWPALGLVIGAIVIGNAAYEGGNLAGASLGLKLLTDTELAAGTTSLWPMVVAAIAAALLWSGNYRLIERALIVLVALMSLAFLLTFIITRPDLSALFRGLLTPTVPSGAALTVIALIGTTVVPYNLFLHSSSASKKWHSADDLPAARRDIFFSIPVGGLISIAIVSTSAAAFFSHQLSIASAGDMAQALQPLFGKSAVYCMGIGLFAAGISSALTAPLASAYALSGVLGKPADLNALQFRTIWLSIIVIGALLATQDIRPIRLIWFAQIANGLLLPIVTLFLLWAMNTRALGTYRNNWWQNLLGLVVLLIAVALGGRSLASAFGWL</sequence>
<dbReference type="RefSeq" id="WP_207000531.1">
    <property type="nucleotide sequence ID" value="NZ_JAEKJR010000002.1"/>
</dbReference>
<evidence type="ECO:0000256" key="6">
    <source>
        <dbReference type="ARBA" id="ARBA00023136"/>
    </source>
</evidence>
<reference evidence="8 9" key="1">
    <citation type="submission" date="2020-12" db="EMBL/GenBank/DDBJ databases">
        <title>Oil enriched cultivation method for isolating marine PHA-producing bacteria.</title>
        <authorList>
            <person name="Zheng W."/>
            <person name="Yu S."/>
            <person name="Huang Y."/>
        </authorList>
    </citation>
    <scope>NUCLEOTIDE SEQUENCE [LARGE SCALE GENOMIC DNA]</scope>
    <source>
        <strain evidence="8 9">SN0-2</strain>
    </source>
</reference>
<keyword evidence="3 7" id="KW-0812">Transmembrane</keyword>
<dbReference type="EMBL" id="JAEKJR010000002">
    <property type="protein sequence ID" value="MBN8430525.1"/>
    <property type="molecule type" value="Genomic_DNA"/>
</dbReference>
<evidence type="ECO:0000256" key="3">
    <source>
        <dbReference type="ARBA" id="ARBA00022692"/>
    </source>
</evidence>
<dbReference type="PANTHER" id="PTHR11706:SF33">
    <property type="entry name" value="NATURAL RESISTANCE-ASSOCIATED MACROPHAGE PROTEIN 2"/>
    <property type="match status" value="1"/>
</dbReference>
<name>A0ABS3E5F7_9GAMM</name>
<feature type="transmembrane region" description="Helical" evidence="7">
    <location>
        <begin position="12"/>
        <end position="34"/>
    </location>
</feature>
<organism evidence="8 9">
    <name type="scientific">Microbulbifer salipaludis</name>
    <dbReference type="NCBI Taxonomy" id="187980"/>
    <lineage>
        <taxon>Bacteria</taxon>
        <taxon>Pseudomonadati</taxon>
        <taxon>Pseudomonadota</taxon>
        <taxon>Gammaproteobacteria</taxon>
        <taxon>Cellvibrionales</taxon>
        <taxon>Microbulbiferaceae</taxon>
        <taxon>Microbulbifer</taxon>
    </lineage>
</organism>
<dbReference type="NCBIfam" id="NF037982">
    <property type="entry name" value="Nramp_1"/>
    <property type="match status" value="1"/>
</dbReference>
<feature type="transmembrane region" description="Helical" evidence="7">
    <location>
        <begin position="318"/>
        <end position="335"/>
    </location>
</feature>
<feature type="transmembrane region" description="Helical" evidence="7">
    <location>
        <begin position="121"/>
        <end position="141"/>
    </location>
</feature>
<evidence type="ECO:0000256" key="2">
    <source>
        <dbReference type="ARBA" id="ARBA00022448"/>
    </source>
</evidence>
<evidence type="ECO:0000313" key="9">
    <source>
        <dbReference type="Proteomes" id="UP000664293"/>
    </source>
</evidence>
<evidence type="ECO:0000313" key="8">
    <source>
        <dbReference type="EMBL" id="MBN8430525.1"/>
    </source>
</evidence>
<dbReference type="InterPro" id="IPR001046">
    <property type="entry name" value="NRAMP_fam"/>
</dbReference>
<dbReference type="Pfam" id="PF01566">
    <property type="entry name" value="Nramp"/>
    <property type="match status" value="1"/>
</dbReference>
<comment type="subcellular location">
    <subcellularLocation>
        <location evidence="1">Membrane</location>
        <topology evidence="1">Multi-pass membrane protein</topology>
    </subcellularLocation>
</comment>
<gene>
    <name evidence="8" type="ORF">JF535_06635</name>
</gene>
<feature type="transmembrane region" description="Helical" evidence="7">
    <location>
        <begin position="191"/>
        <end position="211"/>
    </location>
</feature>
<accession>A0ABS3E5F7</accession>
<keyword evidence="5 7" id="KW-1133">Transmembrane helix</keyword>
<feature type="transmembrane region" description="Helical" evidence="7">
    <location>
        <begin position="232"/>
        <end position="258"/>
    </location>
</feature>
<feature type="transmembrane region" description="Helical" evidence="7">
    <location>
        <begin position="380"/>
        <end position="402"/>
    </location>
</feature>
<keyword evidence="9" id="KW-1185">Reference proteome</keyword>
<keyword evidence="4" id="KW-0769">Symport</keyword>
<feature type="transmembrane region" description="Helical" evidence="7">
    <location>
        <begin position="153"/>
        <end position="171"/>
    </location>
</feature>
<dbReference type="Proteomes" id="UP000664293">
    <property type="component" value="Unassembled WGS sequence"/>
</dbReference>
<keyword evidence="2" id="KW-0813">Transport</keyword>
<dbReference type="PANTHER" id="PTHR11706">
    <property type="entry name" value="SOLUTE CARRIER PROTEIN FAMILY 11 MEMBER"/>
    <property type="match status" value="1"/>
</dbReference>
<evidence type="ECO:0000256" key="4">
    <source>
        <dbReference type="ARBA" id="ARBA00022847"/>
    </source>
</evidence>
<comment type="caution">
    <text evidence="8">The sequence shown here is derived from an EMBL/GenBank/DDBJ whole genome shotgun (WGS) entry which is preliminary data.</text>
</comment>
<feature type="transmembrane region" description="Helical" evidence="7">
    <location>
        <begin position="278"/>
        <end position="306"/>
    </location>
</feature>
<evidence type="ECO:0000256" key="1">
    <source>
        <dbReference type="ARBA" id="ARBA00004141"/>
    </source>
</evidence>
<feature type="transmembrane region" description="Helical" evidence="7">
    <location>
        <begin position="40"/>
        <end position="69"/>
    </location>
</feature>
<proteinExistence type="predicted"/>
<protein>
    <submittedName>
        <fullName evidence="8">Nramp family divalent metal transporter</fullName>
    </submittedName>
</protein>
<feature type="transmembrane region" description="Helical" evidence="7">
    <location>
        <begin position="347"/>
        <end position="368"/>
    </location>
</feature>
<feature type="transmembrane region" description="Helical" evidence="7">
    <location>
        <begin position="81"/>
        <end position="101"/>
    </location>
</feature>
<keyword evidence="6 7" id="KW-0472">Membrane</keyword>
<evidence type="ECO:0000256" key="5">
    <source>
        <dbReference type="ARBA" id="ARBA00022989"/>
    </source>
</evidence>
<evidence type="ECO:0000256" key="7">
    <source>
        <dbReference type="SAM" id="Phobius"/>
    </source>
</evidence>